<dbReference type="Proteomes" id="UP001234202">
    <property type="component" value="Unassembled WGS sequence"/>
</dbReference>
<keyword evidence="2" id="KW-1185">Reference proteome</keyword>
<gene>
    <name evidence="1" type="ORF">QFC24_004745</name>
</gene>
<evidence type="ECO:0000313" key="2">
    <source>
        <dbReference type="Proteomes" id="UP001234202"/>
    </source>
</evidence>
<proteinExistence type="predicted"/>
<reference evidence="1" key="1">
    <citation type="submission" date="2023-04" db="EMBL/GenBank/DDBJ databases">
        <title>Draft Genome sequencing of Naganishia species isolated from polar environments using Oxford Nanopore Technology.</title>
        <authorList>
            <person name="Leo P."/>
            <person name="Venkateswaran K."/>
        </authorList>
    </citation>
    <scope>NUCLEOTIDE SEQUENCE</scope>
    <source>
        <strain evidence="1">DBVPG 5303</strain>
    </source>
</reference>
<name>A0ACC2XDQ9_9TREE</name>
<protein>
    <submittedName>
        <fullName evidence="1">Uncharacterized protein</fullName>
    </submittedName>
</protein>
<evidence type="ECO:0000313" key="1">
    <source>
        <dbReference type="EMBL" id="KAJ9121407.1"/>
    </source>
</evidence>
<comment type="caution">
    <text evidence="1">The sequence shown here is derived from an EMBL/GenBank/DDBJ whole genome shotgun (WGS) entry which is preliminary data.</text>
</comment>
<organism evidence="1 2">
    <name type="scientific">Naganishia onofrii</name>
    <dbReference type="NCBI Taxonomy" id="1851511"/>
    <lineage>
        <taxon>Eukaryota</taxon>
        <taxon>Fungi</taxon>
        <taxon>Dikarya</taxon>
        <taxon>Basidiomycota</taxon>
        <taxon>Agaricomycotina</taxon>
        <taxon>Tremellomycetes</taxon>
        <taxon>Filobasidiales</taxon>
        <taxon>Filobasidiaceae</taxon>
        <taxon>Naganishia</taxon>
    </lineage>
</organism>
<sequence length="674" mass="70016">MHSARERLAEGKEKKRSSKIPRERSLDECYLDFRSLAKVPAMSLSVSLRPLPTLNACQSVPIQWTYAGSAEGQLKLVFVSAQQQQSSSSSVLKASTTNVVSSNITTAPRSTTAAATTSSLSSPRASSTSATTSSTRVPTAVFPFTTTSRTSSTTLARRAVTTSSALTKTVATVPLSVTSFGWAPIALPSGTYDLSAYLVPALAGGTEQVVGSLKGVQVVPGSDDSCLSSSSAVQSGTTNTGLTITSASQSATGVTSGANSDGAVNTNNSSSNKGSIIGGVVGGVLGLALLASLLYFCVFRPRRRRDGLDQRRAANERNLGNWFSRRRAADEEGTRGVGSAFGWDFGTLGSSTGVGGGSGSNGSRPGAGGAEYPMVSSVSGPISATHVQGFQGYGNPLQRNENAAALYGNLALPDRPGVGGMIPPVRPTHPASHFDDGTKFADKDPEKANPFKGGGIEMVPVLPRNNSGQTMGSGRITTPHSELDFARAVTERDHFPEQEILNSASPSPDYFETSPFGNEHGQENAGASNAPSSQGHDASFSDSSHVTGSSHANLLNYSRSPVSGAAEARRASAVLPDEMGVQRCPSVANSVSQRRKSGVVGVAGVERSTSVRRKPVPVVDTYEEESLEDTSVTKGGPSMQSAELLGGQGQIPGEHQGLKKQKSFVLDVDRPLTQ</sequence>
<accession>A0ACC2XDQ9</accession>
<dbReference type="EMBL" id="JASBWV010000017">
    <property type="protein sequence ID" value="KAJ9121407.1"/>
    <property type="molecule type" value="Genomic_DNA"/>
</dbReference>